<feature type="transmembrane region" description="Helical" evidence="1">
    <location>
        <begin position="40"/>
        <end position="62"/>
    </location>
</feature>
<organism evidence="3 4">
    <name type="scientific">Acanthosepion pharaonis</name>
    <name type="common">Pharaoh cuttlefish</name>
    <name type="synonym">Sepia pharaonis</name>
    <dbReference type="NCBI Taxonomy" id="158019"/>
    <lineage>
        <taxon>Eukaryota</taxon>
        <taxon>Metazoa</taxon>
        <taxon>Spiralia</taxon>
        <taxon>Lophotrochozoa</taxon>
        <taxon>Mollusca</taxon>
        <taxon>Cephalopoda</taxon>
        <taxon>Coleoidea</taxon>
        <taxon>Decapodiformes</taxon>
        <taxon>Sepiida</taxon>
        <taxon>Sepiina</taxon>
        <taxon>Sepiidae</taxon>
        <taxon>Acanthosepion</taxon>
    </lineage>
</organism>
<sequence>MNPILVFSHLFSFSLPEANALFPSRDFHYCSVDNIKEITFFLSFFLSFFHLKPSLFGHIYFFEFGSRFMQYFSFCSYLLHRFNPYHSFIHSFILSFFLSFFLSVFSFIFHSLFTALTDINSFPFYFTFLPYSFVIPCLLYIPIVSIFFTLLSLLPFFGFSSSLLFSLSHSLSPSLSLYSILSFLSLIKAHSVFSFLPHTLFTPAFLFFLRTHFTSFPIFHRIYLTTSYHHFEAIRPNFRLFNFLNIYTTLSTYVFFLSSFVPCFVFFNFVFFLCIYGSYTQLRSTPCPPFKISPHLPSPIFFLHLLSITGFVFFSHQMTLKIANFLLLMPFPSLPLFYFFF</sequence>
<feature type="chain" id="PRO_5032276055" evidence="2">
    <location>
        <begin position="21"/>
        <end position="341"/>
    </location>
</feature>
<protein>
    <submittedName>
        <fullName evidence="3">Uncharacterized protein</fullName>
    </submittedName>
</protein>
<dbReference type="Proteomes" id="UP000597762">
    <property type="component" value="Unassembled WGS sequence"/>
</dbReference>
<feature type="transmembrane region" description="Helical" evidence="1">
    <location>
        <begin position="253"/>
        <end position="276"/>
    </location>
</feature>
<evidence type="ECO:0000313" key="3">
    <source>
        <dbReference type="EMBL" id="CAE1331735.1"/>
    </source>
</evidence>
<keyword evidence="4" id="KW-1185">Reference proteome</keyword>
<keyword evidence="1" id="KW-0472">Membrane</keyword>
<feature type="transmembrane region" description="Helical" evidence="1">
    <location>
        <begin position="322"/>
        <end position="340"/>
    </location>
</feature>
<evidence type="ECO:0000256" key="1">
    <source>
        <dbReference type="SAM" id="Phobius"/>
    </source>
</evidence>
<reference evidence="3" key="1">
    <citation type="submission" date="2021-01" db="EMBL/GenBank/DDBJ databases">
        <authorList>
            <person name="Li R."/>
            <person name="Bekaert M."/>
        </authorList>
    </citation>
    <scope>NUCLEOTIDE SEQUENCE</scope>
    <source>
        <strain evidence="3">Farmed</strain>
    </source>
</reference>
<feature type="signal peptide" evidence="2">
    <location>
        <begin position="1"/>
        <end position="20"/>
    </location>
</feature>
<accession>A0A812EV66</accession>
<proteinExistence type="predicted"/>
<gene>
    <name evidence="3" type="ORF">SPHA_80870</name>
</gene>
<evidence type="ECO:0000256" key="2">
    <source>
        <dbReference type="SAM" id="SignalP"/>
    </source>
</evidence>
<keyword evidence="1" id="KW-1133">Transmembrane helix</keyword>
<evidence type="ECO:0000313" key="4">
    <source>
        <dbReference type="Proteomes" id="UP000597762"/>
    </source>
</evidence>
<comment type="caution">
    <text evidence="3">The sequence shown here is derived from an EMBL/GenBank/DDBJ whole genome shotgun (WGS) entry which is preliminary data.</text>
</comment>
<feature type="transmembrane region" description="Helical" evidence="1">
    <location>
        <begin position="88"/>
        <end position="113"/>
    </location>
</feature>
<dbReference type="AlphaFoldDB" id="A0A812EV66"/>
<feature type="transmembrane region" description="Helical" evidence="1">
    <location>
        <begin position="296"/>
        <end position="316"/>
    </location>
</feature>
<name>A0A812EV66_ACAPH</name>
<dbReference type="EMBL" id="CAHIKZ030005612">
    <property type="protein sequence ID" value="CAE1331735.1"/>
    <property type="molecule type" value="Genomic_DNA"/>
</dbReference>
<keyword evidence="2" id="KW-0732">Signal</keyword>
<keyword evidence="1" id="KW-0812">Transmembrane</keyword>